<organism evidence="1 2">
    <name type="scientific">Candidatus Thiodubiliella endoseptemdiera</name>
    <dbReference type="NCBI Taxonomy" id="2738886"/>
    <lineage>
        <taxon>Bacteria</taxon>
        <taxon>Pseudomonadati</taxon>
        <taxon>Pseudomonadota</taxon>
        <taxon>Gammaproteobacteria</taxon>
        <taxon>Candidatus Pseudothioglobaceae</taxon>
        <taxon>Candidatus Thiodubiliella</taxon>
    </lineage>
</organism>
<dbReference type="Proteomes" id="UP000568751">
    <property type="component" value="Unassembled WGS sequence"/>
</dbReference>
<dbReference type="AlphaFoldDB" id="A0A853F556"/>
<name>A0A853F556_9GAMM</name>
<comment type="caution">
    <text evidence="1">The sequence shown here is derived from an EMBL/GenBank/DDBJ whole genome shotgun (WGS) entry which is preliminary data.</text>
</comment>
<evidence type="ECO:0000313" key="2">
    <source>
        <dbReference type="Proteomes" id="UP000568751"/>
    </source>
</evidence>
<reference evidence="1 2" key="1">
    <citation type="submission" date="2020-05" db="EMBL/GenBank/DDBJ databases">
        <title>Horizontal transmission and recombination maintain forever young bacterial symbiont genomes.</title>
        <authorList>
            <person name="Russell S.L."/>
            <person name="Pepper-Tunick E."/>
            <person name="Svedberg J."/>
            <person name="Byrne A."/>
            <person name="Ruelas Castillo J."/>
            <person name="Vollmers C."/>
            <person name="Beinart R.A."/>
            <person name="Corbett-Detig R."/>
        </authorList>
    </citation>
    <scope>NUCLEOTIDE SEQUENCE [LARGE SCALE GENOMIC DNA]</scope>
    <source>
        <strain evidence="1">455</strain>
    </source>
</reference>
<accession>A0A853F556</accession>
<dbReference type="EMBL" id="JACCHT010000008">
    <property type="protein sequence ID" value="NYT28646.1"/>
    <property type="molecule type" value="Genomic_DNA"/>
</dbReference>
<proteinExistence type="predicted"/>
<evidence type="ECO:0000313" key="1">
    <source>
        <dbReference type="EMBL" id="NYT28646.1"/>
    </source>
</evidence>
<protein>
    <submittedName>
        <fullName evidence="1">Uncharacterized protein</fullName>
    </submittedName>
</protein>
<gene>
    <name evidence="1" type="ORF">H0A76_12785</name>
</gene>
<sequence length="81" mass="8914">MGGKTNVILPVEIILFYNTDLGYSGFFDKGGGLLTFFPPHPDIFLPTQSPVKTPNLKRVLTAESLTQLCPFSKAYSFSLES</sequence>